<gene>
    <name evidence="3" type="ORF">TM448A01407_0002</name>
    <name evidence="4" type="ORF">TM448B01816_0008</name>
</gene>
<dbReference type="InterPro" id="IPR003611">
    <property type="entry name" value="NUMOD3"/>
</dbReference>
<evidence type="ECO:0000259" key="2">
    <source>
        <dbReference type="SMART" id="SM00507"/>
    </source>
</evidence>
<dbReference type="AlphaFoldDB" id="A0A6H1ZNS8"/>
<proteinExistence type="predicted"/>
<dbReference type="EMBL" id="MT144827">
    <property type="protein sequence ID" value="QJI00085.1"/>
    <property type="molecule type" value="Genomic_DNA"/>
</dbReference>
<reference evidence="3" key="1">
    <citation type="submission" date="2020-03" db="EMBL/GenBank/DDBJ databases">
        <title>The deep terrestrial virosphere.</title>
        <authorList>
            <person name="Holmfeldt K."/>
            <person name="Nilsson E."/>
            <person name="Simone D."/>
            <person name="Lopez-Fernandez M."/>
            <person name="Wu X."/>
            <person name="de Brujin I."/>
            <person name="Lundin D."/>
            <person name="Andersson A."/>
            <person name="Bertilsson S."/>
            <person name="Dopson M."/>
        </authorList>
    </citation>
    <scope>NUCLEOTIDE SEQUENCE</scope>
    <source>
        <strain evidence="3">TM448A01407</strain>
        <strain evidence="4">TM448B01816</strain>
    </source>
</reference>
<keyword evidence="3" id="KW-0540">Nuclease</keyword>
<dbReference type="Gene3D" id="1.10.30.50">
    <property type="match status" value="1"/>
</dbReference>
<sequence>MPAGIYKRTIGVNCGLPNQGFQNGNKVNLGKTKIVSEETRIKLSKALKGRISPMKGKKQSEEFKRKMSDRVKGNNYAKGKLVGEKCHFWKGGISIGENRNQRLYELNKKWVEKNREFKNHLNIKRRAMKMNAEGSHTLQEWEDLKLKYDYMCLCCKRQVPEITLSLDHIVPLIKGGSDNIDNIQPLCRSCNSIKYTKIINYISLQTYAN</sequence>
<name>A0A6H1ZNS8_9ZZZZ</name>
<dbReference type="InterPro" id="IPR003615">
    <property type="entry name" value="HNH_nuc"/>
</dbReference>
<dbReference type="Pfam" id="PF14279">
    <property type="entry name" value="HNH_5"/>
    <property type="match status" value="1"/>
</dbReference>
<evidence type="ECO:0000259" key="1">
    <source>
        <dbReference type="SMART" id="SM00496"/>
    </source>
</evidence>
<feature type="domain" description="HNH nuclease" evidence="2">
    <location>
        <begin position="140"/>
        <end position="192"/>
    </location>
</feature>
<organism evidence="3">
    <name type="scientific">viral metagenome</name>
    <dbReference type="NCBI Taxonomy" id="1070528"/>
    <lineage>
        <taxon>unclassified sequences</taxon>
        <taxon>metagenomes</taxon>
        <taxon>organismal metagenomes</taxon>
    </lineage>
</organism>
<keyword evidence="3" id="KW-0378">Hydrolase</keyword>
<dbReference type="SUPFAM" id="SSF64496">
    <property type="entry name" value="DNA-binding domain of intron-encoded endonucleases"/>
    <property type="match status" value="1"/>
</dbReference>
<feature type="domain" description="Nuclease associated modular" evidence="1">
    <location>
        <begin position="31"/>
        <end position="47"/>
    </location>
</feature>
<dbReference type="EMBL" id="MT144144">
    <property type="protein sequence ID" value="QJA49583.1"/>
    <property type="molecule type" value="Genomic_DNA"/>
</dbReference>
<dbReference type="SMART" id="SM00507">
    <property type="entry name" value="HNHc"/>
    <property type="match status" value="1"/>
</dbReference>
<dbReference type="InterPro" id="IPR029471">
    <property type="entry name" value="HNH_5"/>
</dbReference>
<feature type="domain" description="Nuclease associated modular" evidence="1">
    <location>
        <begin position="55"/>
        <end position="71"/>
    </location>
</feature>
<dbReference type="Pfam" id="PF07460">
    <property type="entry name" value="NUMOD3"/>
    <property type="match status" value="1"/>
</dbReference>
<dbReference type="CDD" id="cd00085">
    <property type="entry name" value="HNHc"/>
    <property type="match status" value="1"/>
</dbReference>
<accession>A0A6H1ZNS8</accession>
<dbReference type="GO" id="GO:0004519">
    <property type="term" value="F:endonuclease activity"/>
    <property type="evidence" value="ECO:0007669"/>
    <property type="project" value="UniProtKB-KW"/>
</dbReference>
<dbReference type="SMART" id="SM00496">
    <property type="entry name" value="IENR2"/>
    <property type="match status" value="2"/>
</dbReference>
<evidence type="ECO:0000313" key="3">
    <source>
        <dbReference type="EMBL" id="QJA49583.1"/>
    </source>
</evidence>
<dbReference type="GO" id="GO:0003677">
    <property type="term" value="F:DNA binding"/>
    <property type="evidence" value="ECO:0007669"/>
    <property type="project" value="InterPro"/>
</dbReference>
<protein>
    <submittedName>
        <fullName evidence="3">Putative homing endonuclease</fullName>
    </submittedName>
</protein>
<evidence type="ECO:0000313" key="4">
    <source>
        <dbReference type="EMBL" id="QJI00085.1"/>
    </source>
</evidence>
<keyword evidence="3" id="KW-0255">Endonuclease</keyword>